<protein>
    <recommendedName>
        <fullName evidence="3">Solute-binding protein family 3/N-terminal domain-containing protein</fullName>
    </recommendedName>
</protein>
<accession>A0A1Y5FC18</accession>
<name>A0A1Y5FC18_9BACT</name>
<comment type="caution">
    <text evidence="1">The sequence shown here is derived from an EMBL/GenBank/DDBJ whole genome shotgun (WGS) entry which is preliminary data.</text>
</comment>
<evidence type="ECO:0000313" key="2">
    <source>
        <dbReference type="Proteomes" id="UP000196531"/>
    </source>
</evidence>
<sequence>MINFLAIIITLCLSSSANEEIRVAHTELKTKNLQNFTLEVDKIYQKLGLSVVNLYLPSPRGIYNFELNKVDALGLRIGSYEQFNSKALKVNVPIIENIKIREWVLKENLEEIKKKSSLTVIAVRGDISPQLYSSKVGLKIDHYVLDADVAVKMLLKGRGDIFITNNLSVKYRSFGKKLAPLNNRFIQENLYHFIHSSKSHLLTKLENEFRSSKNRGLFFKNITSPKKVK</sequence>
<evidence type="ECO:0008006" key="3">
    <source>
        <dbReference type="Google" id="ProtNLM"/>
    </source>
</evidence>
<evidence type="ECO:0000313" key="1">
    <source>
        <dbReference type="EMBL" id="OUR99741.1"/>
    </source>
</evidence>
<reference evidence="2" key="1">
    <citation type="journal article" date="2017" name="Proc. Natl. Acad. Sci. U.S.A.">
        <title>Simulation of Deepwater Horizon oil plume reveals substrate specialization within a complex community of hydrocarbon-degraders.</title>
        <authorList>
            <person name="Hu P."/>
            <person name="Dubinsky E.A."/>
            <person name="Probst A.J."/>
            <person name="Wang J."/>
            <person name="Sieber C.M.K."/>
            <person name="Tom L.M."/>
            <person name="Gardinali P."/>
            <person name="Banfield J.F."/>
            <person name="Atlas R.M."/>
            <person name="Andersen G.L."/>
        </authorList>
    </citation>
    <scope>NUCLEOTIDE SEQUENCE [LARGE SCALE GENOMIC DNA]</scope>
</reference>
<dbReference type="SUPFAM" id="SSF53850">
    <property type="entry name" value="Periplasmic binding protein-like II"/>
    <property type="match status" value="1"/>
</dbReference>
<proteinExistence type="predicted"/>
<gene>
    <name evidence="1" type="ORF">A9Q84_01575</name>
</gene>
<dbReference type="Proteomes" id="UP000196531">
    <property type="component" value="Unassembled WGS sequence"/>
</dbReference>
<organism evidence="1 2">
    <name type="scientific">Halobacteriovorax marinus</name>
    <dbReference type="NCBI Taxonomy" id="97084"/>
    <lineage>
        <taxon>Bacteria</taxon>
        <taxon>Pseudomonadati</taxon>
        <taxon>Bdellovibrionota</taxon>
        <taxon>Bacteriovoracia</taxon>
        <taxon>Bacteriovoracales</taxon>
        <taxon>Halobacteriovoraceae</taxon>
        <taxon>Halobacteriovorax</taxon>
    </lineage>
</organism>
<dbReference type="EMBL" id="MAAO01000002">
    <property type="protein sequence ID" value="OUR99741.1"/>
    <property type="molecule type" value="Genomic_DNA"/>
</dbReference>
<dbReference type="AlphaFoldDB" id="A0A1Y5FC18"/>